<evidence type="ECO:0000313" key="2">
    <source>
        <dbReference type="EMBL" id="KAE8150081.1"/>
    </source>
</evidence>
<organism evidence="2 3">
    <name type="scientific">Aspergillus avenaceus</name>
    <dbReference type="NCBI Taxonomy" id="36643"/>
    <lineage>
        <taxon>Eukaryota</taxon>
        <taxon>Fungi</taxon>
        <taxon>Dikarya</taxon>
        <taxon>Ascomycota</taxon>
        <taxon>Pezizomycotina</taxon>
        <taxon>Eurotiomycetes</taxon>
        <taxon>Eurotiomycetidae</taxon>
        <taxon>Eurotiales</taxon>
        <taxon>Aspergillaceae</taxon>
        <taxon>Aspergillus</taxon>
        <taxon>Aspergillus subgen. Circumdati</taxon>
    </lineage>
</organism>
<dbReference type="EMBL" id="ML742104">
    <property type="protein sequence ID" value="KAE8150081.1"/>
    <property type="molecule type" value="Genomic_DNA"/>
</dbReference>
<sequence>MGYCTCPNIHPGVLVHLEAVIRIVTTVIGLSFAKQPPIFFLRAVTILGEATAVLLPCLTVLYVPFLLRWFTRCEPHRVGRYVDESICTDDFAGDERLKIELDELEVSSDDTITCDSTQVEKTIDEIENYDSDDSDGVPDLIGQGDEVTGIEKFETNLVLPGDETGDDFNQTQGHYESNDLLPCETPTRDVGVNTMNENIHDERLEKLDKASCGCIPDYVGKSTEGVASLTSPQFEDPAHKSSLTKPRPYAALPEKRQNTYLNPAFVDEKHISRKTRMFESAHVTFETRTRPPWAMG</sequence>
<feature type="transmembrane region" description="Helical" evidence="1">
    <location>
        <begin position="12"/>
        <end position="33"/>
    </location>
</feature>
<name>A0A5N6TVI5_ASPAV</name>
<keyword evidence="1" id="KW-0472">Membrane</keyword>
<keyword evidence="1" id="KW-1133">Transmembrane helix</keyword>
<evidence type="ECO:0000256" key="1">
    <source>
        <dbReference type="SAM" id="Phobius"/>
    </source>
</evidence>
<proteinExistence type="predicted"/>
<feature type="transmembrane region" description="Helical" evidence="1">
    <location>
        <begin position="39"/>
        <end position="67"/>
    </location>
</feature>
<accession>A0A5N6TVI5</accession>
<reference evidence="2 3" key="1">
    <citation type="submission" date="2019-04" db="EMBL/GenBank/DDBJ databases">
        <title>Friends and foes A comparative genomics study of 23 Aspergillus species from section Flavi.</title>
        <authorList>
            <consortium name="DOE Joint Genome Institute"/>
            <person name="Kjaerbolling I."/>
            <person name="Vesth T."/>
            <person name="Frisvad J.C."/>
            <person name="Nybo J.L."/>
            <person name="Theobald S."/>
            <person name="Kildgaard S."/>
            <person name="Isbrandt T."/>
            <person name="Kuo A."/>
            <person name="Sato A."/>
            <person name="Lyhne E.K."/>
            <person name="Kogle M.E."/>
            <person name="Wiebenga A."/>
            <person name="Kun R.S."/>
            <person name="Lubbers R.J."/>
            <person name="Makela M.R."/>
            <person name="Barry K."/>
            <person name="Chovatia M."/>
            <person name="Clum A."/>
            <person name="Daum C."/>
            <person name="Haridas S."/>
            <person name="He G."/>
            <person name="LaButti K."/>
            <person name="Lipzen A."/>
            <person name="Mondo S."/>
            <person name="Riley R."/>
            <person name="Salamov A."/>
            <person name="Simmons B.A."/>
            <person name="Magnuson J.K."/>
            <person name="Henrissat B."/>
            <person name="Mortensen U.H."/>
            <person name="Larsen T.O."/>
            <person name="Devries R.P."/>
            <person name="Grigoriev I.V."/>
            <person name="Machida M."/>
            <person name="Baker S.E."/>
            <person name="Andersen M.R."/>
        </authorList>
    </citation>
    <scope>NUCLEOTIDE SEQUENCE [LARGE SCALE GENOMIC DNA]</scope>
    <source>
        <strain evidence="2 3">IBT 18842</strain>
    </source>
</reference>
<dbReference type="Proteomes" id="UP000325780">
    <property type="component" value="Unassembled WGS sequence"/>
</dbReference>
<protein>
    <submittedName>
        <fullName evidence="2">Uncharacterized protein</fullName>
    </submittedName>
</protein>
<evidence type="ECO:0000313" key="3">
    <source>
        <dbReference type="Proteomes" id="UP000325780"/>
    </source>
</evidence>
<gene>
    <name evidence="2" type="ORF">BDV25DRAFT_140204</name>
</gene>
<dbReference type="AlphaFoldDB" id="A0A5N6TVI5"/>
<keyword evidence="1" id="KW-0812">Transmembrane</keyword>
<keyword evidence="3" id="KW-1185">Reference proteome</keyword>